<feature type="non-terminal residue" evidence="3">
    <location>
        <position position="114"/>
    </location>
</feature>
<gene>
    <name evidence="3" type="ORF">Q604_UNBC14518G0001</name>
</gene>
<feature type="non-terminal residue" evidence="3">
    <location>
        <position position="1"/>
    </location>
</feature>
<reference evidence="3" key="1">
    <citation type="submission" date="2013-12" db="EMBL/GenBank/DDBJ databases">
        <title>A Varibaculum cambriense genome reconstructed from a premature infant gut community with otherwise low bacterial novelty that shifts toward anaerobic metabolism during the third week of life.</title>
        <authorList>
            <person name="Brown C.T."/>
            <person name="Sharon I."/>
            <person name="Thomas B.C."/>
            <person name="Castelle C.J."/>
            <person name="Morowitz M.J."/>
            <person name="Banfield J.F."/>
        </authorList>
    </citation>
    <scope>NUCLEOTIDE SEQUENCE</scope>
</reference>
<dbReference type="Gene3D" id="2.60.40.10">
    <property type="entry name" value="Immunoglobulins"/>
    <property type="match status" value="2"/>
</dbReference>
<protein>
    <submittedName>
        <fullName evidence="3">Invasin/intimin protein</fullName>
    </submittedName>
</protein>
<dbReference type="InterPro" id="IPR003344">
    <property type="entry name" value="Big_1_dom"/>
</dbReference>
<name>W1XL38_9ZZZZ</name>
<comment type="caution">
    <text evidence="3">The sequence shown here is derived from an EMBL/GenBank/DDBJ whole genome shotgun (WGS) entry which is preliminary data.</text>
</comment>
<feature type="domain" description="Big-1" evidence="2">
    <location>
        <begin position="1"/>
        <end position="58"/>
    </location>
</feature>
<dbReference type="InterPro" id="IPR013783">
    <property type="entry name" value="Ig-like_fold"/>
</dbReference>
<organism evidence="3">
    <name type="scientific">human gut metagenome</name>
    <dbReference type="NCBI Taxonomy" id="408170"/>
    <lineage>
        <taxon>unclassified sequences</taxon>
        <taxon>metagenomes</taxon>
        <taxon>organismal metagenomes</taxon>
    </lineage>
</organism>
<proteinExistence type="inferred from homology"/>
<dbReference type="InterPro" id="IPR008964">
    <property type="entry name" value="Invasin/intimin_cell_adhesion"/>
</dbReference>
<dbReference type="EMBL" id="AZMM01014518">
    <property type="protein sequence ID" value="ETJ30972.1"/>
    <property type="molecule type" value="Genomic_DNA"/>
</dbReference>
<accession>W1XL38</accession>
<dbReference type="AlphaFoldDB" id="W1XL38"/>
<evidence type="ECO:0000259" key="2">
    <source>
        <dbReference type="PROSITE" id="PS51127"/>
    </source>
</evidence>
<dbReference type="SUPFAM" id="SSF49373">
    <property type="entry name" value="Invasin/intimin cell-adhesion fragments"/>
    <property type="match status" value="2"/>
</dbReference>
<comment type="similarity">
    <text evidence="1">Belongs to the intimin/invasin family.</text>
</comment>
<sequence length="114" mass="12177">QVTFKNEKGSAEFVEPPQQNTDAYGVATINMVSQVAEENTISATLPNGFSQRIIAKFVSDSSTPKFKQLVADPDTIIAGNSQGSTLTATVTDFHNNPLKDMKVNFVAPGGSQLD</sequence>
<evidence type="ECO:0000256" key="1">
    <source>
        <dbReference type="ARBA" id="ARBA00010116"/>
    </source>
</evidence>
<evidence type="ECO:0000313" key="3">
    <source>
        <dbReference type="EMBL" id="ETJ30972.1"/>
    </source>
</evidence>
<feature type="domain" description="Big-1" evidence="2">
    <location>
        <begin position="68"/>
        <end position="114"/>
    </location>
</feature>
<dbReference type="PROSITE" id="PS51127">
    <property type="entry name" value="BIG1"/>
    <property type="match status" value="2"/>
</dbReference>